<dbReference type="SUPFAM" id="SSF49785">
    <property type="entry name" value="Galactose-binding domain-like"/>
    <property type="match status" value="1"/>
</dbReference>
<dbReference type="PANTHER" id="PTHR43056:SF10">
    <property type="entry name" value="COCE_NOND FAMILY, PUTATIVE (AFU_ORTHOLOGUE AFUA_7G00600)-RELATED"/>
    <property type="match status" value="1"/>
</dbReference>
<keyword evidence="4" id="KW-1185">Reference proteome</keyword>
<organism evidence="3 4">
    <name type="scientific">Bacillus aerolatus</name>
    <dbReference type="NCBI Taxonomy" id="2653354"/>
    <lineage>
        <taxon>Bacteria</taxon>
        <taxon>Bacillati</taxon>
        <taxon>Bacillota</taxon>
        <taxon>Bacilli</taxon>
        <taxon>Bacillales</taxon>
        <taxon>Bacillaceae</taxon>
        <taxon>Bacillus</taxon>
    </lineage>
</organism>
<feature type="domain" description="Xaa-Pro dipeptidyl-peptidase C-terminal" evidence="2">
    <location>
        <begin position="322"/>
        <end position="574"/>
    </location>
</feature>
<dbReference type="PANTHER" id="PTHR43056">
    <property type="entry name" value="PEPTIDASE S9 PROLYL OLIGOPEPTIDASE"/>
    <property type="match status" value="1"/>
</dbReference>
<name>A0A6I1FJ15_9BACI</name>
<reference evidence="3 4" key="1">
    <citation type="submission" date="2019-10" db="EMBL/GenBank/DDBJ databases">
        <title>Bacillus aerolatum sp. nov., isolated from bioaerosol of sport playgrounds.</title>
        <authorList>
            <person name="Chen P."/>
            <person name="Zhang G."/>
        </authorList>
    </citation>
    <scope>NUCLEOTIDE SEQUENCE [LARGE SCALE GENOMIC DNA]</scope>
    <source>
        <strain evidence="3 4">CX253</strain>
    </source>
</reference>
<dbReference type="GO" id="GO:0008239">
    <property type="term" value="F:dipeptidyl-peptidase activity"/>
    <property type="evidence" value="ECO:0007669"/>
    <property type="project" value="InterPro"/>
</dbReference>
<dbReference type="Gene3D" id="2.60.120.260">
    <property type="entry name" value="Galactose-binding domain-like"/>
    <property type="match status" value="1"/>
</dbReference>
<protein>
    <submittedName>
        <fullName evidence="3">CocE/NonD family hydrolase</fullName>
    </submittedName>
</protein>
<dbReference type="Proteomes" id="UP000429595">
    <property type="component" value="Unassembled WGS sequence"/>
</dbReference>
<dbReference type="SUPFAM" id="SSF53474">
    <property type="entry name" value="alpha/beta-Hydrolases"/>
    <property type="match status" value="1"/>
</dbReference>
<comment type="caution">
    <text evidence="3">The sequence shown here is derived from an EMBL/GenBank/DDBJ whole genome shotgun (WGS) entry which is preliminary data.</text>
</comment>
<dbReference type="AlphaFoldDB" id="A0A6I1FJ15"/>
<evidence type="ECO:0000313" key="4">
    <source>
        <dbReference type="Proteomes" id="UP000429595"/>
    </source>
</evidence>
<keyword evidence="1 3" id="KW-0378">Hydrolase</keyword>
<dbReference type="Pfam" id="PF02129">
    <property type="entry name" value="Peptidase_S15"/>
    <property type="match status" value="1"/>
</dbReference>
<evidence type="ECO:0000313" key="3">
    <source>
        <dbReference type="EMBL" id="KAB7706508.1"/>
    </source>
</evidence>
<dbReference type="Gene3D" id="1.10.3020.10">
    <property type="entry name" value="alpha-amino acid ester hydrolase ( Helical cap domain)"/>
    <property type="match status" value="1"/>
</dbReference>
<dbReference type="EMBL" id="WEIO01000005">
    <property type="protein sequence ID" value="KAB7706508.1"/>
    <property type="molecule type" value="Genomic_DNA"/>
</dbReference>
<dbReference type="SMART" id="SM00939">
    <property type="entry name" value="PepX_C"/>
    <property type="match status" value="1"/>
</dbReference>
<dbReference type="InterPro" id="IPR029058">
    <property type="entry name" value="AB_hydrolase_fold"/>
</dbReference>
<dbReference type="InterPro" id="IPR005674">
    <property type="entry name" value="CocE/Ser_esterase"/>
</dbReference>
<accession>A0A6I1FJ15</accession>
<dbReference type="Gene3D" id="3.40.50.1820">
    <property type="entry name" value="alpha/beta hydrolase"/>
    <property type="match status" value="1"/>
</dbReference>
<dbReference type="InterPro" id="IPR000383">
    <property type="entry name" value="Xaa-Pro-like_dom"/>
</dbReference>
<evidence type="ECO:0000256" key="1">
    <source>
        <dbReference type="ARBA" id="ARBA00022801"/>
    </source>
</evidence>
<dbReference type="InterPro" id="IPR013736">
    <property type="entry name" value="Xaa-Pro_dipept_C"/>
</dbReference>
<dbReference type="RefSeq" id="WP_152151463.1">
    <property type="nucleotide sequence ID" value="NZ_WEIO01000005.1"/>
</dbReference>
<proteinExistence type="predicted"/>
<dbReference type="InterPro" id="IPR008979">
    <property type="entry name" value="Galactose-bd-like_sf"/>
</dbReference>
<evidence type="ECO:0000259" key="2">
    <source>
        <dbReference type="SMART" id="SM00939"/>
    </source>
</evidence>
<gene>
    <name evidence="3" type="ORF">F9802_09905</name>
</gene>
<dbReference type="Pfam" id="PF08530">
    <property type="entry name" value="PepX_C"/>
    <property type="match status" value="1"/>
</dbReference>
<dbReference type="InterPro" id="IPR050585">
    <property type="entry name" value="Xaa-Pro_dipeptidyl-ppase/CocE"/>
</dbReference>
<dbReference type="NCBIfam" id="TIGR00976">
    <property type="entry name" value="CocE_NonD"/>
    <property type="match status" value="1"/>
</dbReference>
<sequence length="580" mass="66299">MKTINILLEKDVPCQLSDGTILYADVYRPDDDEQHPVLLTRLPYNKNLPLYSHRYLDTNRFVQNGYVVIVQDVRGRFASEGEFFPFKYEGNDGYEAVEWAAKLPYSNGKVGMFGLSYYGFTQLLAAAENPPHLKAIFPAQTFNDLRAGSFYQNGAYGLGLSLTWALESIAPDQIKRKYKDPEEYKQKMRQLAEAIDHIEDLYKYSPLTEWPPLKELGVADYFYELLECGLEDKIWDEISLGIDKLKKITVPAYHMGGWYDGLLGPTIENYTNGKKSLDQPQKLIIGPWAHGDFRSQIGERKFGLHASEDWIDYKEDLTNVHIRWFDYWLKEKDTNIMNEKPVKLFVMGTNEWREEDSWPLAQTDFIPYYFHSQGRANTRFGDGELSVDLPEGEQTDQFTFDPASPVPTTGGGTLFDQVQCIGPVDQRKVEEREDILVYTSAVLQEAVEVTGPVKVILYAKTDAAATDFTAKLVDVFPDGTAYNLTDGIVRSTYRNGFKKEEESIQGQVIKYEIDLWATANVFLPGHQIRVEISSSSFPRFDVNFNNGQTMVDGKEYVPANQTIYHNEEYPSYILLPIIPK</sequence>